<dbReference type="EMBL" id="KE561087">
    <property type="protein sequence ID" value="EPZ33019.1"/>
    <property type="molecule type" value="Genomic_DNA"/>
</dbReference>
<evidence type="ECO:0008006" key="5">
    <source>
        <dbReference type="Google" id="ProtNLM"/>
    </source>
</evidence>
<dbReference type="Proteomes" id="UP000030755">
    <property type="component" value="Unassembled WGS sequence"/>
</dbReference>
<accession>A0A075AWT2</accession>
<reference evidence="2" key="3">
    <citation type="submission" date="2018-08" db="EMBL/GenBank/DDBJ databases">
        <title>Leveraging single-cell genomics to expand the Fungal Tree of Life.</title>
        <authorList>
            <consortium name="DOE Joint Genome Institute"/>
            <person name="Ahrendt S.R."/>
            <person name="Quandt C.A."/>
            <person name="Ciobanu D."/>
            <person name="Clum A."/>
            <person name="Salamov A."/>
            <person name="Andreopoulos B."/>
            <person name="Cheng J.-F."/>
            <person name="Woyke T."/>
            <person name="Pelin A."/>
            <person name="Henrissat B."/>
            <person name="Reynolds N."/>
            <person name="Benny G.L."/>
            <person name="Smith M.E."/>
            <person name="James T.Y."/>
            <person name="Grigoriev I.V."/>
        </authorList>
    </citation>
    <scope>NUCLEOTIDE SEQUENCE</scope>
    <source>
        <strain evidence="2">CSF55</strain>
    </source>
</reference>
<dbReference type="OrthoDB" id="5586015at2759"/>
<name>A0A075AWT2_ROZAC</name>
<gene>
    <name evidence="1" type="ORF">O9G_003842</name>
    <name evidence="2" type="ORF">ROZALSC1DRAFT_27189</name>
</gene>
<evidence type="ECO:0000313" key="1">
    <source>
        <dbReference type="EMBL" id="EPZ33019.1"/>
    </source>
</evidence>
<evidence type="ECO:0000313" key="3">
    <source>
        <dbReference type="Proteomes" id="UP000030755"/>
    </source>
</evidence>
<keyword evidence="3" id="KW-1185">Reference proteome</keyword>
<dbReference type="AlphaFoldDB" id="A0A075AWT2"/>
<sequence length="216" mass="24939">MNFLEFGPALDTILGELNALKDVLEDFVTIQENANTLNSCLRSFLHSTELISDSLAFKLMKPSLKKDIKSYECVKSVVESQTTLHKQEPDEEDKENKIMESEESKIQNNFNNFVKKEIKKKPLKGRSVFIKKLLSNLEMKYRQNPAKEVIVHILGLLYDSREMGVLFSELAMEAGAAKTKVTEYVNMLLRNRDIVRVNKKGLIYSINFDKHRMDFK</sequence>
<organism evidence="1 3">
    <name type="scientific">Rozella allomycis (strain CSF55)</name>
    <dbReference type="NCBI Taxonomy" id="988480"/>
    <lineage>
        <taxon>Eukaryota</taxon>
        <taxon>Fungi</taxon>
        <taxon>Fungi incertae sedis</taxon>
        <taxon>Cryptomycota</taxon>
        <taxon>Cryptomycota incertae sedis</taxon>
        <taxon>Rozella</taxon>
    </lineage>
</organism>
<proteinExistence type="predicted"/>
<protein>
    <recommendedName>
        <fullName evidence="5">Outer kinetochore protein DAM1</fullName>
    </recommendedName>
</protein>
<dbReference type="Proteomes" id="UP000281549">
    <property type="component" value="Unassembled WGS sequence"/>
</dbReference>
<reference evidence="1 3" key="1">
    <citation type="journal article" date="2013" name="Curr. Biol.">
        <title>Shared signatures of parasitism and phylogenomics unite Cryptomycota and microsporidia.</title>
        <authorList>
            <person name="James T.Y."/>
            <person name="Pelin A."/>
            <person name="Bonen L."/>
            <person name="Ahrendt S."/>
            <person name="Sain D."/>
            <person name="Corradi N."/>
            <person name="Stajich J.E."/>
        </authorList>
    </citation>
    <scope>NUCLEOTIDE SEQUENCE [LARGE SCALE GENOMIC DNA]</scope>
    <source>
        <strain evidence="1">CSF55</strain>
        <strain evidence="1">CSF55</strain>
    </source>
</reference>
<evidence type="ECO:0000313" key="2">
    <source>
        <dbReference type="EMBL" id="RKP21407.1"/>
    </source>
</evidence>
<dbReference type="EMBL" id="ML004958">
    <property type="protein sequence ID" value="RKP21407.1"/>
    <property type="molecule type" value="Genomic_DNA"/>
</dbReference>
<reference evidence="4" key="2">
    <citation type="journal article" date="2018" name="Nat. Microbiol.">
        <title>Leveraging single-cell genomics to expand the fungal tree of life.</title>
        <authorList>
            <person name="Ahrendt S.R."/>
            <person name="Quandt C.A."/>
            <person name="Ciobanu D."/>
            <person name="Clum A."/>
            <person name="Salamov A."/>
            <person name="Andreopoulos B."/>
            <person name="Cheng J.F."/>
            <person name="Woyke T."/>
            <person name="Pelin A."/>
            <person name="Henrissat B."/>
            <person name="Reynolds N.K."/>
            <person name="Benny G.L."/>
            <person name="Smith M.E."/>
            <person name="James T.Y."/>
            <person name="Grigoriev I.V."/>
        </authorList>
    </citation>
    <scope>NUCLEOTIDE SEQUENCE [LARGE SCALE GENOMIC DNA]</scope>
    <source>
        <strain evidence="4">CSF55</strain>
    </source>
</reference>
<dbReference type="HOGENOM" id="CLU_1278271_0_0_1"/>
<evidence type="ECO:0000313" key="4">
    <source>
        <dbReference type="Proteomes" id="UP000281549"/>
    </source>
</evidence>